<dbReference type="Proteomes" id="UP001212803">
    <property type="component" value="Chromosome"/>
</dbReference>
<feature type="compositionally biased region" description="Low complexity" evidence="1">
    <location>
        <begin position="30"/>
        <end position="40"/>
    </location>
</feature>
<reference evidence="2 3" key="1">
    <citation type="journal article" date="2023" name="ISME J.">
        <title>Thermophilic Dehalococcoidia with unusual traits shed light on an unexpected past.</title>
        <authorList>
            <person name="Palmer M."/>
            <person name="Covington J.K."/>
            <person name="Zhou E.M."/>
            <person name="Thomas S.C."/>
            <person name="Habib N."/>
            <person name="Seymour C.O."/>
            <person name="Lai D."/>
            <person name="Johnston J."/>
            <person name="Hashimi A."/>
            <person name="Jiao J.Y."/>
            <person name="Muok A.R."/>
            <person name="Liu L."/>
            <person name="Xian W.D."/>
            <person name="Zhi X.Y."/>
            <person name="Li M.M."/>
            <person name="Silva L.P."/>
            <person name="Bowen B.P."/>
            <person name="Louie K."/>
            <person name="Briegel A."/>
            <person name="Pett-Ridge J."/>
            <person name="Weber P.K."/>
            <person name="Tocheva E.I."/>
            <person name="Woyke T."/>
            <person name="Northen T.R."/>
            <person name="Mayali X."/>
            <person name="Li W.J."/>
            <person name="Hedlund B.P."/>
        </authorList>
    </citation>
    <scope>NUCLEOTIDE SEQUENCE [LARGE SCALE GENOMIC DNA]</scope>
    <source>
        <strain evidence="2 3">YIM 72310</strain>
    </source>
</reference>
<proteinExistence type="predicted"/>
<gene>
    <name evidence="2" type="ORF">O0235_02695</name>
</gene>
<dbReference type="EMBL" id="CP115149">
    <property type="protein sequence ID" value="WBL36491.1"/>
    <property type="molecule type" value="Genomic_DNA"/>
</dbReference>
<evidence type="ECO:0000313" key="3">
    <source>
        <dbReference type="Proteomes" id="UP001212803"/>
    </source>
</evidence>
<keyword evidence="3" id="KW-1185">Reference proteome</keyword>
<evidence type="ECO:0000256" key="1">
    <source>
        <dbReference type="SAM" id="MobiDB-lite"/>
    </source>
</evidence>
<protein>
    <submittedName>
        <fullName evidence="2">Uncharacterized protein</fullName>
    </submittedName>
</protein>
<name>A0ABY7M9X6_9CHLR</name>
<organism evidence="2 3">
    <name type="scientific">Tepidiforma flava</name>
    <dbReference type="NCBI Taxonomy" id="3004094"/>
    <lineage>
        <taxon>Bacteria</taxon>
        <taxon>Bacillati</taxon>
        <taxon>Chloroflexota</taxon>
        <taxon>Tepidiformia</taxon>
        <taxon>Tepidiformales</taxon>
        <taxon>Tepidiformaceae</taxon>
        <taxon>Tepidiforma</taxon>
    </lineage>
</organism>
<feature type="region of interest" description="Disordered" evidence="1">
    <location>
        <begin position="27"/>
        <end position="57"/>
    </location>
</feature>
<sequence>MDRHEVVEGEPKTWLRMALMTPPWQTTATRMPMDSSMMRSMARKTRVRKASTSSQKG</sequence>
<accession>A0ABY7M9X6</accession>
<evidence type="ECO:0000313" key="2">
    <source>
        <dbReference type="EMBL" id="WBL36491.1"/>
    </source>
</evidence>